<dbReference type="SUPFAM" id="SSF56752">
    <property type="entry name" value="D-aminoacid aminotransferase-like PLP-dependent enzymes"/>
    <property type="match status" value="1"/>
</dbReference>
<name>A0A5C3P7V9_9APHY</name>
<comment type="catalytic activity">
    <reaction evidence="11">
        <text>L-leucine + 2-oxoglutarate = 4-methyl-2-oxopentanoate + L-glutamate</text>
        <dbReference type="Rhea" id="RHEA:18321"/>
        <dbReference type="ChEBI" id="CHEBI:16810"/>
        <dbReference type="ChEBI" id="CHEBI:17865"/>
        <dbReference type="ChEBI" id="CHEBI:29985"/>
        <dbReference type="ChEBI" id="CHEBI:57427"/>
        <dbReference type="EC" id="2.6.1.42"/>
    </reaction>
</comment>
<dbReference type="PANTHER" id="PTHR11825">
    <property type="entry name" value="SUBGROUP IIII AMINOTRANSFERASE"/>
    <property type="match status" value="1"/>
</dbReference>
<dbReference type="InterPro" id="IPR043131">
    <property type="entry name" value="BCAT-like_N"/>
</dbReference>
<evidence type="ECO:0000313" key="12">
    <source>
        <dbReference type="EMBL" id="TFK85019.1"/>
    </source>
</evidence>
<dbReference type="AlphaFoldDB" id="A0A5C3P7V9"/>
<keyword evidence="4 11" id="KW-0028">Amino-acid biosynthesis</keyword>
<keyword evidence="13" id="KW-1185">Reference proteome</keyword>
<evidence type="ECO:0000256" key="11">
    <source>
        <dbReference type="RuleBase" id="RU004517"/>
    </source>
</evidence>
<organism evidence="12 13">
    <name type="scientific">Polyporus arcularius HHB13444</name>
    <dbReference type="NCBI Taxonomy" id="1314778"/>
    <lineage>
        <taxon>Eukaryota</taxon>
        <taxon>Fungi</taxon>
        <taxon>Dikarya</taxon>
        <taxon>Basidiomycota</taxon>
        <taxon>Agaricomycotina</taxon>
        <taxon>Agaricomycetes</taxon>
        <taxon>Polyporales</taxon>
        <taxon>Polyporaceae</taxon>
        <taxon>Polyporus</taxon>
    </lineage>
</organism>
<dbReference type="GO" id="GO:0005739">
    <property type="term" value="C:mitochondrion"/>
    <property type="evidence" value="ECO:0007669"/>
    <property type="project" value="TreeGrafter"/>
</dbReference>
<dbReference type="STRING" id="1314778.A0A5C3P7V9"/>
<evidence type="ECO:0000256" key="8">
    <source>
        <dbReference type="PIRSR" id="PIRSR006468-1"/>
    </source>
</evidence>
<reference evidence="12 13" key="1">
    <citation type="journal article" date="2019" name="Nat. Ecol. Evol.">
        <title>Megaphylogeny resolves global patterns of mushroom evolution.</title>
        <authorList>
            <person name="Varga T."/>
            <person name="Krizsan K."/>
            <person name="Foldi C."/>
            <person name="Dima B."/>
            <person name="Sanchez-Garcia M."/>
            <person name="Sanchez-Ramirez S."/>
            <person name="Szollosi G.J."/>
            <person name="Szarkandi J.G."/>
            <person name="Papp V."/>
            <person name="Albert L."/>
            <person name="Andreopoulos W."/>
            <person name="Angelini C."/>
            <person name="Antonin V."/>
            <person name="Barry K.W."/>
            <person name="Bougher N.L."/>
            <person name="Buchanan P."/>
            <person name="Buyck B."/>
            <person name="Bense V."/>
            <person name="Catcheside P."/>
            <person name="Chovatia M."/>
            <person name="Cooper J."/>
            <person name="Damon W."/>
            <person name="Desjardin D."/>
            <person name="Finy P."/>
            <person name="Geml J."/>
            <person name="Haridas S."/>
            <person name="Hughes K."/>
            <person name="Justo A."/>
            <person name="Karasinski D."/>
            <person name="Kautmanova I."/>
            <person name="Kiss B."/>
            <person name="Kocsube S."/>
            <person name="Kotiranta H."/>
            <person name="LaButti K.M."/>
            <person name="Lechner B.E."/>
            <person name="Liimatainen K."/>
            <person name="Lipzen A."/>
            <person name="Lukacs Z."/>
            <person name="Mihaltcheva S."/>
            <person name="Morgado L.N."/>
            <person name="Niskanen T."/>
            <person name="Noordeloos M.E."/>
            <person name="Ohm R.A."/>
            <person name="Ortiz-Santana B."/>
            <person name="Ovrebo C."/>
            <person name="Racz N."/>
            <person name="Riley R."/>
            <person name="Savchenko A."/>
            <person name="Shiryaev A."/>
            <person name="Soop K."/>
            <person name="Spirin V."/>
            <person name="Szebenyi C."/>
            <person name="Tomsovsky M."/>
            <person name="Tulloss R.E."/>
            <person name="Uehling J."/>
            <person name="Grigoriev I.V."/>
            <person name="Vagvolgyi C."/>
            <person name="Papp T."/>
            <person name="Martin F.M."/>
            <person name="Miettinen O."/>
            <person name="Hibbett D.S."/>
            <person name="Nagy L.G."/>
        </authorList>
    </citation>
    <scope>NUCLEOTIDE SEQUENCE [LARGE SCALE GENOMIC DNA]</scope>
    <source>
        <strain evidence="12 13">HHB13444</strain>
    </source>
</reference>
<dbReference type="GO" id="GO:0052655">
    <property type="term" value="F:L-valine-2-oxoglutarate transaminase activity"/>
    <property type="evidence" value="ECO:0007669"/>
    <property type="project" value="RHEA"/>
</dbReference>
<evidence type="ECO:0000256" key="7">
    <source>
        <dbReference type="ARBA" id="ARBA00023304"/>
    </source>
</evidence>
<evidence type="ECO:0000256" key="9">
    <source>
        <dbReference type="RuleBase" id="RU004106"/>
    </source>
</evidence>
<comment type="catalytic activity">
    <reaction evidence="11">
        <text>L-isoleucine + 2-oxoglutarate = (S)-3-methyl-2-oxopentanoate + L-glutamate</text>
        <dbReference type="Rhea" id="RHEA:24801"/>
        <dbReference type="ChEBI" id="CHEBI:16810"/>
        <dbReference type="ChEBI" id="CHEBI:29985"/>
        <dbReference type="ChEBI" id="CHEBI:35146"/>
        <dbReference type="ChEBI" id="CHEBI:58045"/>
        <dbReference type="EC" id="2.6.1.42"/>
    </reaction>
</comment>
<evidence type="ECO:0000256" key="5">
    <source>
        <dbReference type="ARBA" id="ARBA00022679"/>
    </source>
</evidence>
<keyword evidence="7 11" id="KW-0100">Branched-chain amino acid biosynthesis</keyword>
<dbReference type="InterPro" id="IPR018300">
    <property type="entry name" value="Aminotrans_IV_CS"/>
</dbReference>
<dbReference type="PROSITE" id="PS00770">
    <property type="entry name" value="AA_TRANSFER_CLASS_4"/>
    <property type="match status" value="1"/>
</dbReference>
<dbReference type="GO" id="GO:0009098">
    <property type="term" value="P:L-leucine biosynthetic process"/>
    <property type="evidence" value="ECO:0007669"/>
    <property type="project" value="TreeGrafter"/>
</dbReference>
<dbReference type="GO" id="GO:0052654">
    <property type="term" value="F:L-leucine-2-oxoglutarate transaminase activity"/>
    <property type="evidence" value="ECO:0007669"/>
    <property type="project" value="RHEA"/>
</dbReference>
<accession>A0A5C3P7V9</accession>
<dbReference type="InterPro" id="IPR005786">
    <property type="entry name" value="B_amino_transII"/>
</dbReference>
<evidence type="ECO:0000256" key="1">
    <source>
        <dbReference type="ARBA" id="ARBA00001933"/>
    </source>
</evidence>
<protein>
    <recommendedName>
        <fullName evidence="11">Branched-chain-amino-acid aminotransferase</fullName>
        <ecNumber evidence="11">2.6.1.42</ecNumber>
    </recommendedName>
</protein>
<dbReference type="PIRSF" id="PIRSF006468">
    <property type="entry name" value="BCAT1"/>
    <property type="match status" value="1"/>
</dbReference>
<dbReference type="GO" id="GO:0009099">
    <property type="term" value="P:L-valine biosynthetic process"/>
    <property type="evidence" value="ECO:0007669"/>
    <property type="project" value="TreeGrafter"/>
</dbReference>
<comment type="cofactor">
    <cofactor evidence="1 10">
        <name>pyridoxal 5'-phosphate</name>
        <dbReference type="ChEBI" id="CHEBI:597326"/>
    </cofactor>
</comment>
<evidence type="ECO:0000313" key="13">
    <source>
        <dbReference type="Proteomes" id="UP000308197"/>
    </source>
</evidence>
<dbReference type="PANTHER" id="PTHR11825:SF44">
    <property type="entry name" value="BRANCHED-CHAIN-AMINO-ACID AMINOTRANSFERASE"/>
    <property type="match status" value="1"/>
</dbReference>
<feature type="modified residue" description="N6-(pyridoxal phosphate)lysine" evidence="8">
    <location>
        <position position="209"/>
    </location>
</feature>
<keyword evidence="5 11" id="KW-0808">Transferase</keyword>
<dbReference type="Gene3D" id="3.20.10.10">
    <property type="entry name" value="D-amino Acid Aminotransferase, subunit A, domain 2"/>
    <property type="match status" value="1"/>
</dbReference>
<dbReference type="Gene3D" id="3.30.470.10">
    <property type="match status" value="1"/>
</dbReference>
<dbReference type="Proteomes" id="UP000308197">
    <property type="component" value="Unassembled WGS sequence"/>
</dbReference>
<keyword evidence="6 10" id="KW-0663">Pyridoxal phosphate</keyword>
<dbReference type="EC" id="2.6.1.42" evidence="11"/>
<dbReference type="InParanoid" id="A0A5C3P7V9"/>
<comment type="similarity">
    <text evidence="2 9">Belongs to the class-IV pyridoxal-phosphate-dependent aminotransferase family.</text>
</comment>
<sequence>MQPTPSLPGELDASRVIVTLATELKTVPSLEELASGGFSQVMTDHMILVSYDPVHGWSAPEIKPYGPLSMMPASACFPYAINAFEGMKAYMGPDGIPRLFRPEKNMARFARSAARVALPAFNPTELLKIIRQLVTIDKRWVPAAKGHSLYIRPMIIGTRSSLNLSISDSALLWVMCAPSGPYFRNTRPLSLFAATDAVRAWPGGTGEHKIATNYGPTLTHHQRAQAANHDMNLWLLGDKITEAGIMNFFVVLRRDDGDLDVLTPPLDGTILPGITRESILALAAAHPSRMILPGLSEETRLHPAERELTMPDLETWLADGNVVEVFVVGTAVVVSSIGHIAWGAKEIVLPQYGDALGPVSKALRERILDIQEGEFEWEDWCVPCV</sequence>
<keyword evidence="3 11" id="KW-0032">Aminotransferase</keyword>
<evidence type="ECO:0000256" key="10">
    <source>
        <dbReference type="RuleBase" id="RU004516"/>
    </source>
</evidence>
<dbReference type="EMBL" id="ML211279">
    <property type="protein sequence ID" value="TFK85019.1"/>
    <property type="molecule type" value="Genomic_DNA"/>
</dbReference>
<dbReference type="GO" id="GO:0052656">
    <property type="term" value="F:L-isoleucine-2-oxoglutarate transaminase activity"/>
    <property type="evidence" value="ECO:0007669"/>
    <property type="project" value="RHEA"/>
</dbReference>
<dbReference type="InterPro" id="IPR001544">
    <property type="entry name" value="Aminotrans_IV"/>
</dbReference>
<evidence type="ECO:0000256" key="4">
    <source>
        <dbReference type="ARBA" id="ARBA00022605"/>
    </source>
</evidence>
<dbReference type="InterPro" id="IPR036038">
    <property type="entry name" value="Aminotransferase-like"/>
</dbReference>
<dbReference type="InterPro" id="IPR043132">
    <property type="entry name" value="BCAT-like_C"/>
</dbReference>
<proteinExistence type="inferred from homology"/>
<evidence type="ECO:0000256" key="6">
    <source>
        <dbReference type="ARBA" id="ARBA00022898"/>
    </source>
</evidence>
<evidence type="ECO:0000256" key="3">
    <source>
        <dbReference type="ARBA" id="ARBA00022576"/>
    </source>
</evidence>
<gene>
    <name evidence="12" type="ORF">K466DRAFT_526501</name>
</gene>
<evidence type="ECO:0000256" key="2">
    <source>
        <dbReference type="ARBA" id="ARBA00009320"/>
    </source>
</evidence>
<dbReference type="Pfam" id="PF01063">
    <property type="entry name" value="Aminotran_4"/>
    <property type="match status" value="1"/>
</dbReference>
<comment type="catalytic activity">
    <reaction evidence="11">
        <text>L-valine + 2-oxoglutarate = 3-methyl-2-oxobutanoate + L-glutamate</text>
        <dbReference type="Rhea" id="RHEA:24813"/>
        <dbReference type="ChEBI" id="CHEBI:11851"/>
        <dbReference type="ChEBI" id="CHEBI:16810"/>
        <dbReference type="ChEBI" id="CHEBI:29985"/>
        <dbReference type="ChEBI" id="CHEBI:57762"/>
        <dbReference type="EC" id="2.6.1.42"/>
    </reaction>
</comment>